<dbReference type="KEGG" id="cint:HZF06_12140"/>
<proteinExistence type="predicted"/>
<sequence>MILYLLFTTHVVKITSACYDDNIVKVTIQPTKSQFCCVTQQRNKNDGIMFNRGKNDT</sequence>
<protein>
    <submittedName>
        <fullName evidence="1">Uncharacterized protein</fullName>
    </submittedName>
</protein>
<evidence type="ECO:0000313" key="2">
    <source>
        <dbReference type="Proteomes" id="UP000512286"/>
    </source>
</evidence>
<name>A0A7D7A0R2_9CLOT</name>
<reference evidence="1 2" key="1">
    <citation type="submission" date="2020-07" db="EMBL/GenBank/DDBJ databases">
        <title>Electron transfer.</title>
        <authorList>
            <person name="Huang L."/>
            <person name="Liu X."/>
            <person name="Zhou S."/>
        </authorList>
    </citation>
    <scope>NUCLEOTIDE SEQUENCE [LARGE SCALE GENOMIC DNA]</scope>
    <source>
        <strain evidence="1 2">Lx1</strain>
    </source>
</reference>
<accession>A0A7D7A0R2</accession>
<dbReference type="Proteomes" id="UP000512286">
    <property type="component" value="Chromosome"/>
</dbReference>
<dbReference type="EMBL" id="CP059378">
    <property type="protein sequence ID" value="QLY77858.1"/>
    <property type="molecule type" value="Genomic_DNA"/>
</dbReference>
<evidence type="ECO:0000313" key="1">
    <source>
        <dbReference type="EMBL" id="QLY77858.1"/>
    </source>
</evidence>
<gene>
    <name evidence="1" type="ORF">HZF06_12140</name>
</gene>
<organism evidence="1 2">
    <name type="scientific">Clostridium intestinale</name>
    <dbReference type="NCBI Taxonomy" id="36845"/>
    <lineage>
        <taxon>Bacteria</taxon>
        <taxon>Bacillati</taxon>
        <taxon>Bacillota</taxon>
        <taxon>Clostridia</taxon>
        <taxon>Eubacteriales</taxon>
        <taxon>Clostridiaceae</taxon>
        <taxon>Clostridium</taxon>
    </lineage>
</organism>
<dbReference type="AlphaFoldDB" id="A0A7D7A0R2"/>
<dbReference type="RefSeq" id="WP_181600351.1">
    <property type="nucleotide sequence ID" value="NZ_CP059378.1"/>
</dbReference>